<protein>
    <recommendedName>
        <fullName evidence="1">HTH cro/C1-type domain-containing protein</fullName>
    </recommendedName>
</protein>
<dbReference type="AlphaFoldDB" id="A0A644YNZ2"/>
<dbReference type="CDD" id="cd00093">
    <property type="entry name" value="HTH_XRE"/>
    <property type="match status" value="1"/>
</dbReference>
<accession>A0A644YNZ2</accession>
<reference evidence="2" key="1">
    <citation type="submission" date="2019-08" db="EMBL/GenBank/DDBJ databases">
        <authorList>
            <person name="Kucharzyk K."/>
            <person name="Murdoch R.W."/>
            <person name="Higgins S."/>
            <person name="Loffler F."/>
        </authorList>
    </citation>
    <scope>NUCLEOTIDE SEQUENCE</scope>
</reference>
<name>A0A644YNZ2_9ZZZZ</name>
<dbReference type="SMART" id="SM00530">
    <property type="entry name" value="HTH_XRE"/>
    <property type="match status" value="1"/>
</dbReference>
<feature type="domain" description="HTH cro/C1-type" evidence="1">
    <location>
        <begin position="7"/>
        <end position="59"/>
    </location>
</feature>
<gene>
    <name evidence="2" type="ORF">SDC9_76774</name>
</gene>
<dbReference type="PROSITE" id="PS50943">
    <property type="entry name" value="HTH_CROC1"/>
    <property type="match status" value="1"/>
</dbReference>
<evidence type="ECO:0000259" key="1">
    <source>
        <dbReference type="PROSITE" id="PS50943"/>
    </source>
</evidence>
<dbReference type="Pfam" id="PF01381">
    <property type="entry name" value="HTH_3"/>
    <property type="match status" value="1"/>
</dbReference>
<dbReference type="SUPFAM" id="SSF47413">
    <property type="entry name" value="lambda repressor-like DNA-binding domains"/>
    <property type="match status" value="1"/>
</dbReference>
<organism evidence="2">
    <name type="scientific">bioreactor metagenome</name>
    <dbReference type="NCBI Taxonomy" id="1076179"/>
    <lineage>
        <taxon>unclassified sequences</taxon>
        <taxon>metagenomes</taxon>
        <taxon>ecological metagenomes</taxon>
    </lineage>
</organism>
<evidence type="ECO:0000313" key="2">
    <source>
        <dbReference type="EMBL" id="MPM30226.1"/>
    </source>
</evidence>
<dbReference type="Gene3D" id="1.10.260.40">
    <property type="entry name" value="lambda repressor-like DNA-binding domains"/>
    <property type="match status" value="1"/>
</dbReference>
<sequence length="126" mass="14341">MFWERYKELCEENNLTPNGAAKEMGFSSSIVTYWSRGTNPSFEKLETIASFFKVPIEYLTGKTNERMQKTARSASGDARALIDDLEMLHKSPELRVLLSASAKLTKSDIEAITEIALRMNKERDED</sequence>
<dbReference type="EMBL" id="VSSQ01005730">
    <property type="protein sequence ID" value="MPM30226.1"/>
    <property type="molecule type" value="Genomic_DNA"/>
</dbReference>
<dbReference type="InterPro" id="IPR001387">
    <property type="entry name" value="Cro/C1-type_HTH"/>
</dbReference>
<proteinExistence type="predicted"/>
<comment type="caution">
    <text evidence="2">The sequence shown here is derived from an EMBL/GenBank/DDBJ whole genome shotgun (WGS) entry which is preliminary data.</text>
</comment>
<dbReference type="GO" id="GO:0003677">
    <property type="term" value="F:DNA binding"/>
    <property type="evidence" value="ECO:0007669"/>
    <property type="project" value="InterPro"/>
</dbReference>
<dbReference type="InterPro" id="IPR010982">
    <property type="entry name" value="Lambda_DNA-bd_dom_sf"/>
</dbReference>